<sequence length="80" mass="7363">MEEAVPGVQICASPASWRSDLAASAVGGGAKGGVGGIGGREAGGGAGGGGGVGGGRLAREEAKARLEASPAAAAEEMEGV</sequence>
<evidence type="ECO:0000313" key="2">
    <source>
        <dbReference type="EnsemblPlants" id="ORUFI12G09110.1"/>
    </source>
</evidence>
<accession>A0A0E0RFV4</accession>
<name>A0A0E0RFV4_ORYRU</name>
<dbReference type="EnsemblPlants" id="ORUFI12G09110.1">
    <property type="protein sequence ID" value="ORUFI12G09110.1"/>
    <property type="gene ID" value="ORUFI12G09110"/>
</dbReference>
<dbReference type="Gramene" id="ORUFI12G09110.1">
    <property type="protein sequence ID" value="ORUFI12G09110.1"/>
    <property type="gene ID" value="ORUFI12G09110"/>
</dbReference>
<feature type="region of interest" description="Disordered" evidence="1">
    <location>
        <begin position="35"/>
        <end position="56"/>
    </location>
</feature>
<evidence type="ECO:0000256" key="1">
    <source>
        <dbReference type="SAM" id="MobiDB-lite"/>
    </source>
</evidence>
<evidence type="ECO:0000313" key="3">
    <source>
        <dbReference type="Proteomes" id="UP000008022"/>
    </source>
</evidence>
<feature type="region of interest" description="Disordered" evidence="1">
    <location>
        <begin position="61"/>
        <end position="80"/>
    </location>
</feature>
<dbReference type="Proteomes" id="UP000008022">
    <property type="component" value="Unassembled WGS sequence"/>
</dbReference>
<dbReference type="HOGENOM" id="CLU_2593997_0_0_1"/>
<keyword evidence="3" id="KW-1185">Reference proteome</keyword>
<dbReference type="AlphaFoldDB" id="A0A0E0RFV4"/>
<organism evidence="2 3">
    <name type="scientific">Oryza rufipogon</name>
    <name type="common">Brownbeard rice</name>
    <name type="synonym">Asian wild rice</name>
    <dbReference type="NCBI Taxonomy" id="4529"/>
    <lineage>
        <taxon>Eukaryota</taxon>
        <taxon>Viridiplantae</taxon>
        <taxon>Streptophyta</taxon>
        <taxon>Embryophyta</taxon>
        <taxon>Tracheophyta</taxon>
        <taxon>Spermatophyta</taxon>
        <taxon>Magnoliopsida</taxon>
        <taxon>Liliopsida</taxon>
        <taxon>Poales</taxon>
        <taxon>Poaceae</taxon>
        <taxon>BOP clade</taxon>
        <taxon>Oryzoideae</taxon>
        <taxon>Oryzeae</taxon>
        <taxon>Oryzinae</taxon>
        <taxon>Oryza</taxon>
    </lineage>
</organism>
<reference evidence="2" key="2">
    <citation type="submission" date="2015-06" db="UniProtKB">
        <authorList>
            <consortium name="EnsemblPlants"/>
        </authorList>
    </citation>
    <scope>IDENTIFICATION</scope>
</reference>
<proteinExistence type="predicted"/>
<reference evidence="3" key="1">
    <citation type="submission" date="2013-06" db="EMBL/GenBank/DDBJ databases">
        <authorList>
            <person name="Zhao Q."/>
        </authorList>
    </citation>
    <scope>NUCLEOTIDE SEQUENCE</scope>
    <source>
        <strain evidence="3">cv. W1943</strain>
    </source>
</reference>
<protein>
    <submittedName>
        <fullName evidence="2">Uncharacterized protein</fullName>
    </submittedName>
</protein>